<evidence type="ECO:0000259" key="2">
    <source>
        <dbReference type="PROSITE" id="PS50878"/>
    </source>
</evidence>
<keyword evidence="4" id="KW-1185">Reference proteome</keyword>
<name>A0A164MH56_9CRUS</name>
<evidence type="ECO:0000313" key="4">
    <source>
        <dbReference type="Proteomes" id="UP000076858"/>
    </source>
</evidence>
<dbReference type="Gene3D" id="3.30.70.270">
    <property type="match status" value="1"/>
</dbReference>
<dbReference type="InterPro" id="IPR000477">
    <property type="entry name" value="RT_dom"/>
</dbReference>
<dbReference type="STRING" id="35525.A0A164MH56"/>
<dbReference type="PANTHER" id="PTHR33050:SF7">
    <property type="entry name" value="RIBONUCLEASE H"/>
    <property type="match status" value="1"/>
</dbReference>
<accession>A0A164MH56</accession>
<feature type="domain" description="Reverse transcriptase" evidence="2">
    <location>
        <begin position="126"/>
        <end position="309"/>
    </location>
</feature>
<dbReference type="SUPFAM" id="SSF56672">
    <property type="entry name" value="DNA/RNA polymerases"/>
    <property type="match status" value="1"/>
</dbReference>
<dbReference type="InterPro" id="IPR043128">
    <property type="entry name" value="Rev_trsase/Diguanyl_cyclase"/>
</dbReference>
<feature type="compositionally biased region" description="Basic and acidic residues" evidence="1">
    <location>
        <begin position="37"/>
        <end position="53"/>
    </location>
</feature>
<organism evidence="3 4">
    <name type="scientific">Daphnia magna</name>
    <dbReference type="NCBI Taxonomy" id="35525"/>
    <lineage>
        <taxon>Eukaryota</taxon>
        <taxon>Metazoa</taxon>
        <taxon>Ecdysozoa</taxon>
        <taxon>Arthropoda</taxon>
        <taxon>Crustacea</taxon>
        <taxon>Branchiopoda</taxon>
        <taxon>Diplostraca</taxon>
        <taxon>Cladocera</taxon>
        <taxon>Anomopoda</taxon>
        <taxon>Daphniidae</taxon>
        <taxon>Daphnia</taxon>
    </lineage>
</organism>
<dbReference type="PANTHER" id="PTHR33050">
    <property type="entry name" value="REVERSE TRANSCRIPTASE DOMAIN-CONTAINING PROTEIN"/>
    <property type="match status" value="1"/>
</dbReference>
<dbReference type="AlphaFoldDB" id="A0A164MH56"/>
<feature type="compositionally biased region" description="Polar residues" evidence="1">
    <location>
        <begin position="1"/>
        <end position="21"/>
    </location>
</feature>
<dbReference type="CDD" id="cd09275">
    <property type="entry name" value="RNase_HI_RT_DIRS1"/>
    <property type="match status" value="1"/>
</dbReference>
<dbReference type="Proteomes" id="UP000076858">
    <property type="component" value="Unassembled WGS sequence"/>
</dbReference>
<dbReference type="InterPro" id="IPR052055">
    <property type="entry name" value="Hepadnavirus_pol/RT"/>
</dbReference>
<feature type="region of interest" description="Disordered" evidence="1">
    <location>
        <begin position="1"/>
        <end position="94"/>
    </location>
</feature>
<dbReference type="Gene3D" id="3.10.10.10">
    <property type="entry name" value="HIV Type 1 Reverse Transcriptase, subunit A, domain 1"/>
    <property type="match status" value="1"/>
</dbReference>
<evidence type="ECO:0000256" key="1">
    <source>
        <dbReference type="SAM" id="MobiDB-lite"/>
    </source>
</evidence>
<gene>
    <name evidence="3" type="ORF">APZ42_031859</name>
</gene>
<dbReference type="GO" id="GO:0071897">
    <property type="term" value="P:DNA biosynthetic process"/>
    <property type="evidence" value="ECO:0007669"/>
    <property type="project" value="UniProtKB-ARBA"/>
</dbReference>
<comment type="caution">
    <text evidence="3">The sequence shown here is derived from an EMBL/GenBank/DDBJ whole genome shotgun (WGS) entry which is preliminary data.</text>
</comment>
<reference evidence="3 4" key="1">
    <citation type="submission" date="2016-03" db="EMBL/GenBank/DDBJ databases">
        <title>EvidentialGene: Evidence-directed Construction of Genes on Genomes.</title>
        <authorList>
            <person name="Gilbert D.G."/>
            <person name="Choi J.-H."/>
            <person name="Mockaitis K."/>
            <person name="Colbourne J."/>
            <person name="Pfrender M."/>
        </authorList>
    </citation>
    <scope>NUCLEOTIDE SEQUENCE [LARGE SCALE GENOMIC DNA]</scope>
    <source>
        <strain evidence="3 4">Xinb3</strain>
        <tissue evidence="3">Complete organism</tissue>
    </source>
</reference>
<dbReference type="EMBL" id="LRGB01003019">
    <property type="protein sequence ID" value="KZS05054.1"/>
    <property type="molecule type" value="Genomic_DNA"/>
</dbReference>
<dbReference type="Pfam" id="PF00078">
    <property type="entry name" value="RVT_1"/>
    <property type="match status" value="1"/>
</dbReference>
<dbReference type="PROSITE" id="PS50878">
    <property type="entry name" value="RT_POL"/>
    <property type="match status" value="1"/>
</dbReference>
<protein>
    <recommendedName>
        <fullName evidence="2">Reverse transcriptase domain-containing protein</fullName>
    </recommendedName>
</protein>
<sequence>MVRSSQQQAELSNLQPVQRLSGQPFRNCGYHSRHHEGHADRPMGHSNRQRYDPNDAQQGTSFNSFQPRETSASTLGRFGGNTPGEAIDTHQNGAASLRPFNGRGRNLILGEEPVAVFNREIEEMARKKAVRCAEEEGFVRGMFVLPKKAVGFRFVINLKQLNDLIVYRHFKMEGVGLIKHLVYLNDWMVKLDLKDAYFTVPIHAEDQRYLQFAWEGMVYQFTCLPFGLLSAPWAFTKLMKPVVALLWRQGIRLIIYLDDIIIPNQSRETLEEHLERASELLRTLIGFVINGEKLLTIPTQKIEFLGLVIDTNSASLKLPRTKQEDIGRRRNGALKKERGELKAKVKLAQGAREDLEWWTQADILAKEKQLMDAPLALTIFANASLMGWGAVCNDVKTGGPWTLADASRHINKLELLAGFHAVRWFAGKPGSCPISFRLDFTSQRWHILTR</sequence>
<feature type="compositionally biased region" description="Polar residues" evidence="1">
    <location>
        <begin position="55"/>
        <end position="74"/>
    </location>
</feature>
<evidence type="ECO:0000313" key="3">
    <source>
        <dbReference type="EMBL" id="KZS05054.1"/>
    </source>
</evidence>
<dbReference type="InterPro" id="IPR043502">
    <property type="entry name" value="DNA/RNA_pol_sf"/>
</dbReference>
<proteinExistence type="predicted"/>
<dbReference type="CDD" id="cd03714">
    <property type="entry name" value="RT_DIRS1"/>
    <property type="match status" value="1"/>
</dbReference>